<dbReference type="Pfam" id="PF11342">
    <property type="entry name" value="DUF3144"/>
    <property type="match status" value="1"/>
</dbReference>
<dbReference type="Gene3D" id="1.10.287.3020">
    <property type="match status" value="1"/>
</dbReference>
<proteinExistence type="predicted"/>
<reference evidence="1 2" key="1">
    <citation type="journal article" date="2014" name="Int. J. Syst. Evol. Microbiol.">
        <title>Solimonas terrae sp. nov., isolated from soil.</title>
        <authorList>
            <person name="Kim S.J."/>
            <person name="Moon J.Y."/>
            <person name="Weon H.Y."/>
            <person name="Ahn J.H."/>
            <person name="Chen W.M."/>
            <person name="Kwon S.W."/>
        </authorList>
    </citation>
    <scope>NUCLEOTIDE SEQUENCE [LARGE SCALE GENOMIC DNA]</scope>
    <source>
        <strain evidence="1 2">KIS83-12</strain>
    </source>
</reference>
<gene>
    <name evidence="1" type="ORF">G7Y85_00155</name>
</gene>
<protein>
    <submittedName>
        <fullName evidence="1">DUF3144 domain-containing protein</fullName>
    </submittedName>
</protein>
<dbReference type="EMBL" id="JAAMOW010000001">
    <property type="protein sequence ID" value="NGY03165.1"/>
    <property type="molecule type" value="Genomic_DNA"/>
</dbReference>
<comment type="caution">
    <text evidence="1">The sequence shown here is derived from an EMBL/GenBank/DDBJ whole genome shotgun (WGS) entry which is preliminary data.</text>
</comment>
<organism evidence="1 2">
    <name type="scientific">Solimonas terrae</name>
    <dbReference type="NCBI Taxonomy" id="1396819"/>
    <lineage>
        <taxon>Bacteria</taxon>
        <taxon>Pseudomonadati</taxon>
        <taxon>Pseudomonadota</taxon>
        <taxon>Gammaproteobacteria</taxon>
        <taxon>Nevskiales</taxon>
        <taxon>Nevskiaceae</taxon>
        <taxon>Solimonas</taxon>
    </lineage>
</organism>
<sequence>MSEPTDPHFYDRADAVINLANDESKGIGSGKVSASLMYATSPSTLELVFAALTAPTR</sequence>
<keyword evidence="2" id="KW-1185">Reference proteome</keyword>
<accession>A0A6M2BLX9</accession>
<dbReference type="Proteomes" id="UP000472676">
    <property type="component" value="Unassembled WGS sequence"/>
</dbReference>
<dbReference type="RefSeq" id="WP_166250595.1">
    <property type="nucleotide sequence ID" value="NZ_JAAMOW010000001.1"/>
</dbReference>
<evidence type="ECO:0000313" key="2">
    <source>
        <dbReference type="Proteomes" id="UP000472676"/>
    </source>
</evidence>
<dbReference type="InterPro" id="IPR021490">
    <property type="entry name" value="DUF3144"/>
</dbReference>
<name>A0A6M2BLX9_9GAMM</name>
<dbReference type="AlphaFoldDB" id="A0A6M2BLX9"/>
<evidence type="ECO:0000313" key="1">
    <source>
        <dbReference type="EMBL" id="NGY03165.1"/>
    </source>
</evidence>